<evidence type="ECO:0000256" key="1">
    <source>
        <dbReference type="ARBA" id="ARBA00022598"/>
    </source>
</evidence>
<gene>
    <name evidence="10" type="primary">cofE</name>
    <name evidence="10" type="ORF">ESP57_11920</name>
</gene>
<evidence type="ECO:0000313" key="10">
    <source>
        <dbReference type="EMBL" id="RXZ47283.1"/>
    </source>
</evidence>
<protein>
    <submittedName>
        <fullName evidence="10">Coenzyme F420-0:L-glutamate ligase</fullName>
        <ecNumber evidence="10">6.3.2.31</ecNumber>
    </submittedName>
</protein>
<name>A0A4V1QS62_9MICO</name>
<feature type="region of interest" description="Disordered" evidence="8">
    <location>
        <begin position="308"/>
        <end position="328"/>
    </location>
</feature>
<evidence type="ECO:0000256" key="3">
    <source>
        <dbReference type="ARBA" id="ARBA00022741"/>
    </source>
</evidence>
<keyword evidence="4" id="KW-0460">Magnesium</keyword>
<dbReference type="GO" id="GO:0046872">
    <property type="term" value="F:metal ion binding"/>
    <property type="evidence" value="ECO:0007669"/>
    <property type="project" value="UniProtKB-KW"/>
</dbReference>
<dbReference type="Proteomes" id="UP000292935">
    <property type="component" value="Unassembled WGS sequence"/>
</dbReference>
<accession>A0A4V1QS62</accession>
<evidence type="ECO:0000313" key="11">
    <source>
        <dbReference type="Proteomes" id="UP000292935"/>
    </source>
</evidence>
<evidence type="ECO:0000256" key="4">
    <source>
        <dbReference type="ARBA" id="ARBA00022842"/>
    </source>
</evidence>
<dbReference type="Gene3D" id="3.30.1330.100">
    <property type="entry name" value="CofE-like"/>
    <property type="match status" value="2"/>
</dbReference>
<dbReference type="EMBL" id="SDPO01000003">
    <property type="protein sequence ID" value="RXZ47283.1"/>
    <property type="molecule type" value="Genomic_DNA"/>
</dbReference>
<keyword evidence="6" id="KW-0342">GTP-binding</keyword>
<organism evidence="10 11">
    <name type="scientific">Agromyces fucosus</name>
    <dbReference type="NCBI Taxonomy" id="41985"/>
    <lineage>
        <taxon>Bacteria</taxon>
        <taxon>Bacillati</taxon>
        <taxon>Actinomycetota</taxon>
        <taxon>Actinomycetes</taxon>
        <taxon>Micrococcales</taxon>
        <taxon>Microbacteriaceae</taxon>
        <taxon>Agromyces</taxon>
    </lineage>
</organism>
<dbReference type="OrthoDB" id="9788295at2"/>
<sequence length="328" mass="34404">MSLQFRSRRSMRVSSRPSERSSRLSTGEPVPSVAMPGGYRSVAWSAVFWRAEARSCEDRDTRDPGVVVKFSIEGIEGLPEIAKGADLAALIADATDLGDGDILVITSKIVSKAEGRIVAAADREQAITDETVRVVASRAYDGGVTRIVENRQGIIGAAAGVDASNTPDGTVLLLPVDPDASARALATGIRALTGARVGVILSDTLGRPWREGQTDLAIGAAGVHVFDDLRGSTDASGKPLAVTMPCVADELAGAAELVKGKSSGVPVAVVRGLGHLVGDLDLPGARSIQRPAERDLFRVGADEAYNEGYRDGFDESQSEGMLRRSPVE</sequence>
<keyword evidence="7" id="KW-0464">Manganese</keyword>
<evidence type="ECO:0000256" key="8">
    <source>
        <dbReference type="SAM" id="MobiDB-lite"/>
    </source>
</evidence>
<dbReference type="Pfam" id="PF01996">
    <property type="entry name" value="F420_ligase"/>
    <property type="match status" value="1"/>
</dbReference>
<evidence type="ECO:0000259" key="9">
    <source>
        <dbReference type="Pfam" id="PF01996"/>
    </source>
</evidence>
<dbReference type="PANTHER" id="PTHR47917">
    <property type="match status" value="1"/>
</dbReference>
<reference evidence="10 11" key="1">
    <citation type="submission" date="2019-01" db="EMBL/GenBank/DDBJ databases">
        <authorList>
            <person name="Li J."/>
        </authorList>
    </citation>
    <scope>NUCLEOTIDE SEQUENCE [LARGE SCALE GENOMIC DNA]</scope>
    <source>
        <strain evidence="10 11">CCUG 35506</strain>
    </source>
</reference>
<feature type="domain" description="Coenzyme F420:L-glutamate ligase-like" evidence="9">
    <location>
        <begin position="78"/>
        <end position="272"/>
    </location>
</feature>
<comment type="caution">
    <text evidence="10">The sequence shown here is derived from an EMBL/GenBank/DDBJ whole genome shotgun (WGS) entry which is preliminary data.</text>
</comment>
<feature type="compositionally biased region" description="Basic residues" evidence="8">
    <location>
        <begin position="1"/>
        <end position="11"/>
    </location>
</feature>
<evidence type="ECO:0000256" key="5">
    <source>
        <dbReference type="ARBA" id="ARBA00022958"/>
    </source>
</evidence>
<evidence type="ECO:0000256" key="6">
    <source>
        <dbReference type="ARBA" id="ARBA00023134"/>
    </source>
</evidence>
<keyword evidence="5" id="KW-0630">Potassium</keyword>
<evidence type="ECO:0000256" key="7">
    <source>
        <dbReference type="ARBA" id="ARBA00023211"/>
    </source>
</evidence>
<dbReference type="InterPro" id="IPR002847">
    <property type="entry name" value="F420-0_gamma-glut_ligase-dom"/>
</dbReference>
<dbReference type="NCBIfam" id="TIGR01916">
    <property type="entry name" value="F420_cofE"/>
    <property type="match status" value="1"/>
</dbReference>
<keyword evidence="2" id="KW-0479">Metal-binding</keyword>
<proteinExistence type="predicted"/>
<keyword evidence="11" id="KW-1185">Reference proteome</keyword>
<dbReference type="GO" id="GO:0052618">
    <property type="term" value="F:coenzyme F420-0:L-glutamate ligase activity"/>
    <property type="evidence" value="ECO:0007669"/>
    <property type="project" value="UniProtKB-EC"/>
</dbReference>
<dbReference type="InterPro" id="IPR008225">
    <property type="entry name" value="F420-0_g-glutamyl_ligase"/>
</dbReference>
<feature type="region of interest" description="Disordered" evidence="8">
    <location>
        <begin position="1"/>
        <end position="31"/>
    </location>
</feature>
<keyword evidence="3" id="KW-0547">Nucleotide-binding</keyword>
<evidence type="ECO:0000256" key="2">
    <source>
        <dbReference type="ARBA" id="ARBA00022723"/>
    </source>
</evidence>
<dbReference type="AlphaFoldDB" id="A0A4V1QS62"/>
<dbReference type="PANTHER" id="PTHR47917:SF1">
    <property type="entry name" value="COENZYME F420:L-GLUTAMATE LIGASE"/>
    <property type="match status" value="1"/>
</dbReference>
<dbReference type="EC" id="6.3.2.31" evidence="10"/>
<keyword evidence="1 10" id="KW-0436">Ligase</keyword>
<dbReference type="GO" id="GO:0005525">
    <property type="term" value="F:GTP binding"/>
    <property type="evidence" value="ECO:0007669"/>
    <property type="project" value="UniProtKB-KW"/>
</dbReference>
<dbReference type="SUPFAM" id="SSF144010">
    <property type="entry name" value="CofE-like"/>
    <property type="match status" value="1"/>
</dbReference>